<evidence type="ECO:0000313" key="4">
    <source>
        <dbReference type="Proteomes" id="UP000829354"/>
    </source>
</evidence>
<keyword evidence="2" id="KW-0472">Membrane</keyword>
<proteinExistence type="predicted"/>
<keyword evidence="4" id="KW-1185">Reference proteome</keyword>
<feature type="region of interest" description="Disordered" evidence="1">
    <location>
        <begin position="38"/>
        <end position="215"/>
    </location>
</feature>
<feature type="compositionally biased region" description="Basic and acidic residues" evidence="1">
    <location>
        <begin position="204"/>
        <end position="215"/>
    </location>
</feature>
<gene>
    <name evidence="3" type="ORF">L5515_012993</name>
</gene>
<keyword evidence="2" id="KW-0812">Transmembrane</keyword>
<evidence type="ECO:0000313" key="3">
    <source>
        <dbReference type="EMBL" id="UMM15625.1"/>
    </source>
</evidence>
<dbReference type="EMBL" id="CP092621">
    <property type="protein sequence ID" value="UMM15625.1"/>
    <property type="molecule type" value="Genomic_DNA"/>
</dbReference>
<feature type="transmembrane region" description="Helical" evidence="2">
    <location>
        <begin position="12"/>
        <end position="34"/>
    </location>
</feature>
<keyword evidence="2" id="KW-1133">Transmembrane helix</keyword>
<dbReference type="Proteomes" id="UP000829354">
    <property type="component" value="Chromosome II"/>
</dbReference>
<feature type="compositionally biased region" description="Basic residues" evidence="1">
    <location>
        <begin position="191"/>
        <end position="200"/>
    </location>
</feature>
<evidence type="ECO:0000256" key="1">
    <source>
        <dbReference type="SAM" id="MobiDB-lite"/>
    </source>
</evidence>
<protein>
    <submittedName>
        <fullName evidence="3">Uncharacterized protein</fullName>
    </submittedName>
</protein>
<feature type="compositionally biased region" description="Polar residues" evidence="1">
    <location>
        <begin position="42"/>
        <end position="57"/>
    </location>
</feature>
<organism evidence="3 4">
    <name type="scientific">Caenorhabditis briggsae</name>
    <dbReference type="NCBI Taxonomy" id="6238"/>
    <lineage>
        <taxon>Eukaryota</taxon>
        <taxon>Metazoa</taxon>
        <taxon>Ecdysozoa</taxon>
        <taxon>Nematoda</taxon>
        <taxon>Chromadorea</taxon>
        <taxon>Rhabditida</taxon>
        <taxon>Rhabditina</taxon>
        <taxon>Rhabditomorpha</taxon>
        <taxon>Rhabditoidea</taxon>
        <taxon>Rhabditidae</taxon>
        <taxon>Peloderinae</taxon>
        <taxon>Caenorhabditis</taxon>
    </lineage>
</organism>
<evidence type="ECO:0000256" key="2">
    <source>
        <dbReference type="SAM" id="Phobius"/>
    </source>
</evidence>
<reference evidence="3 4" key="1">
    <citation type="submission" date="2022-04" db="EMBL/GenBank/DDBJ databases">
        <title>Chromosome-level reference genomes for two strains of Caenorhabditis briggsae: an improved platform for comparative genomics.</title>
        <authorList>
            <person name="Stevens L."/>
            <person name="Andersen E."/>
        </authorList>
    </citation>
    <scope>NUCLEOTIDE SEQUENCE [LARGE SCALE GENOMIC DNA]</scope>
    <source>
        <strain evidence="3">VX34</strain>
        <tissue evidence="3">Whole-organism</tissue>
    </source>
</reference>
<accession>A0AAE9J6D5</accession>
<name>A0AAE9J6D5_CAEBR</name>
<feature type="compositionally biased region" description="Basic and acidic residues" evidence="1">
    <location>
        <begin position="134"/>
        <end position="156"/>
    </location>
</feature>
<sequence>MVREGIELLSEYVPQTFLFTLIFLLTSSAIFMLCSGKKDSNRPPSSNSETSKHSSLQKPVLSNAPNDVIPPAQPTRNVGESVKPPTTNLQALKEELKEEKEDKKVSSPPPPPPKKSDRKSIVRMFSKNKAQTPPKKDPIKPSGESAKKEVKEKSEENESLLKNLKKKKQEQEENPITDLESHQDDNEKKKESKKKNKPKVVKGSNEKAEKSEHAY</sequence>
<feature type="compositionally biased region" description="Polar residues" evidence="1">
    <location>
        <begin position="74"/>
        <end position="90"/>
    </location>
</feature>
<feature type="compositionally biased region" description="Basic and acidic residues" evidence="1">
    <location>
        <begin position="179"/>
        <end position="190"/>
    </location>
</feature>
<feature type="compositionally biased region" description="Basic and acidic residues" evidence="1">
    <location>
        <begin position="92"/>
        <end position="105"/>
    </location>
</feature>
<dbReference type="AlphaFoldDB" id="A0AAE9J6D5"/>